<dbReference type="SUPFAM" id="SSF47336">
    <property type="entry name" value="ACP-like"/>
    <property type="match status" value="1"/>
</dbReference>
<dbReference type="Pfam" id="PF00109">
    <property type="entry name" value="ketoacyl-synt"/>
    <property type="match status" value="1"/>
</dbReference>
<dbReference type="InterPro" id="IPR016039">
    <property type="entry name" value="Thiolase-like"/>
</dbReference>
<dbReference type="SMART" id="SM00822">
    <property type="entry name" value="PKS_KR"/>
    <property type="match status" value="1"/>
</dbReference>
<dbReference type="InterPro" id="IPR001227">
    <property type="entry name" value="Ac_transferase_dom_sf"/>
</dbReference>
<dbReference type="RefSeq" id="WP_311698965.1">
    <property type="nucleotide sequence ID" value="NZ_JAVREY010000054.1"/>
</dbReference>
<feature type="region of interest" description="C-terminal hotdog fold" evidence="8">
    <location>
        <begin position="1092"/>
        <end position="1231"/>
    </location>
</feature>
<dbReference type="PROSITE" id="PS52004">
    <property type="entry name" value="KS3_2"/>
    <property type="match status" value="1"/>
</dbReference>
<dbReference type="SMART" id="SM00829">
    <property type="entry name" value="PKS_ER"/>
    <property type="match status" value="1"/>
</dbReference>
<dbReference type="InterPro" id="IPR006162">
    <property type="entry name" value="Ppantetheine_attach_site"/>
</dbReference>
<dbReference type="Gene3D" id="3.40.47.10">
    <property type="match status" value="1"/>
</dbReference>
<dbReference type="Gene3D" id="3.40.366.10">
    <property type="entry name" value="Malonyl-Coenzyme A Acyl Carrier Protein, domain 2"/>
    <property type="match status" value="1"/>
</dbReference>
<accession>A0ABU2U2W1</accession>
<dbReference type="SUPFAM" id="SSF55048">
    <property type="entry name" value="Probable ACP-binding domain of malonyl-CoA ACP transacylase"/>
    <property type="match status" value="1"/>
</dbReference>
<dbReference type="SMART" id="SM00827">
    <property type="entry name" value="PKS_AT"/>
    <property type="match status" value="1"/>
</dbReference>
<dbReference type="SMART" id="SM00826">
    <property type="entry name" value="PKS_DH"/>
    <property type="match status" value="1"/>
</dbReference>
<dbReference type="InterPro" id="IPR020807">
    <property type="entry name" value="PKS_DH"/>
</dbReference>
<feature type="region of interest" description="Disordered" evidence="9">
    <location>
        <begin position="2107"/>
        <end position="2142"/>
    </location>
</feature>
<feature type="compositionally biased region" description="Basic and acidic residues" evidence="9">
    <location>
        <begin position="611"/>
        <end position="622"/>
    </location>
</feature>
<keyword evidence="7" id="KW-0012">Acyltransferase</keyword>
<dbReference type="Pfam" id="PF08240">
    <property type="entry name" value="ADH_N"/>
    <property type="match status" value="1"/>
</dbReference>
<evidence type="ECO:0000256" key="4">
    <source>
        <dbReference type="ARBA" id="ARBA00022679"/>
    </source>
</evidence>
<feature type="domain" description="Carrier" evidence="10">
    <location>
        <begin position="2026"/>
        <end position="2105"/>
    </location>
</feature>
<feature type="active site" description="Proton donor; for dehydratase activity" evidence="8">
    <location>
        <position position="1151"/>
    </location>
</feature>
<dbReference type="Pfam" id="PF14765">
    <property type="entry name" value="PS-DH"/>
    <property type="match status" value="1"/>
</dbReference>
<dbReference type="InterPro" id="IPR049900">
    <property type="entry name" value="PKS_mFAS_DH"/>
</dbReference>
<dbReference type="PROSITE" id="PS00012">
    <property type="entry name" value="PHOSPHOPANTETHEINE"/>
    <property type="match status" value="1"/>
</dbReference>
<dbReference type="InterPro" id="IPR013968">
    <property type="entry name" value="PKS_KR"/>
</dbReference>
<dbReference type="SUPFAM" id="SSF52151">
    <property type="entry name" value="FabD/lysophospholipase-like"/>
    <property type="match status" value="1"/>
</dbReference>
<dbReference type="SUPFAM" id="SSF53901">
    <property type="entry name" value="Thiolase-like"/>
    <property type="match status" value="1"/>
</dbReference>
<keyword evidence="4" id="KW-0808">Transferase</keyword>
<dbReference type="Pfam" id="PF13602">
    <property type="entry name" value="ADH_zinc_N_2"/>
    <property type="match status" value="1"/>
</dbReference>
<dbReference type="InterPro" id="IPR036736">
    <property type="entry name" value="ACP-like_sf"/>
</dbReference>
<dbReference type="Gene3D" id="3.90.180.10">
    <property type="entry name" value="Medium-chain alcohol dehydrogenases, catalytic domain"/>
    <property type="match status" value="1"/>
</dbReference>
<dbReference type="InterPro" id="IPR014031">
    <property type="entry name" value="Ketoacyl_synth_C"/>
</dbReference>
<evidence type="ECO:0000259" key="11">
    <source>
        <dbReference type="PROSITE" id="PS52004"/>
    </source>
</evidence>
<dbReference type="InterPro" id="IPR036291">
    <property type="entry name" value="NAD(P)-bd_dom_sf"/>
</dbReference>
<protein>
    <submittedName>
        <fullName evidence="13">Type I polyketide synthase</fullName>
    </submittedName>
</protein>
<evidence type="ECO:0000313" key="14">
    <source>
        <dbReference type="Proteomes" id="UP001183809"/>
    </source>
</evidence>
<dbReference type="PROSITE" id="PS50075">
    <property type="entry name" value="CARRIER"/>
    <property type="match status" value="1"/>
</dbReference>
<dbReference type="InterPro" id="IPR011032">
    <property type="entry name" value="GroES-like_sf"/>
</dbReference>
<evidence type="ECO:0000256" key="3">
    <source>
        <dbReference type="ARBA" id="ARBA00022553"/>
    </source>
</evidence>
<dbReference type="Pfam" id="PF21089">
    <property type="entry name" value="PKS_DH_N"/>
    <property type="match status" value="1"/>
</dbReference>
<evidence type="ECO:0000256" key="9">
    <source>
        <dbReference type="SAM" id="MobiDB-lite"/>
    </source>
</evidence>
<feature type="domain" description="PKS/mFAS DH" evidence="12">
    <location>
        <begin position="942"/>
        <end position="1231"/>
    </location>
</feature>
<dbReference type="Pfam" id="PF00550">
    <property type="entry name" value="PP-binding"/>
    <property type="match status" value="1"/>
</dbReference>
<dbReference type="InterPro" id="IPR049552">
    <property type="entry name" value="PKS_DH_N"/>
</dbReference>
<dbReference type="Gene3D" id="3.10.129.120">
    <property type="match status" value="1"/>
</dbReference>
<name>A0ABU2U2W1_9ACTN</name>
<feature type="compositionally biased region" description="Low complexity" evidence="9">
    <location>
        <begin position="2111"/>
        <end position="2138"/>
    </location>
</feature>
<evidence type="ECO:0000256" key="2">
    <source>
        <dbReference type="ARBA" id="ARBA00022450"/>
    </source>
</evidence>
<dbReference type="Gene3D" id="3.40.50.720">
    <property type="entry name" value="NAD(P)-binding Rossmann-like Domain"/>
    <property type="match status" value="3"/>
</dbReference>
<sequence length="2164" mass="226477">MAGTTPHDELLASLQQSVYVIDKLESELARSREEIAIVGMSCRFPSANGTAEFWRLLREGTDAITEVPQDRWDMAALYDPDPAAAGRLYTRHGGFVDGVDRFDPLFFGISPKEAARLDPQHRMLLEVAWEALEDAGHAPRTLRGSRTGVYVGIAENDYARLVEEAAGTWLEHYDATGTGFCFASGRLSHVLGLQGPNMAMDTGCSSSLVALHQAVSALRLGECDLALAGGVHLRLSPTTSLSLARTGALAPDGRCKTFDARADGFGRSEGCGIVVLKRLSDARRDGDTVLAVVRGSAVNHDGPASGFTVPNQSAQISLIRDALANADVAPDEVSFVETHGTGTALGDPIEVGALAAVFGHSPHPVLLGAVKSNIGHTEGAAGIAGVIKTVLALRNGEIPGNVHFTEPNPHVDWADLPFTVPTAPTEWPPAGGARVAGVSSFGMSGTNAHIVLAAAPDDDAPDDALDDPGSAAESGRPVHVLAVSGRTETALADATRRMAGFLAEGAGGASLADVCFTADAGRDHFEHRLAVVGGSPGELAERLTSGTGARGYVPAHRPEPTVAFLFTGQGAQYPGMARELYAAQPVFRRTVDRCAELFDRHLDRPLLSVLHPEDTGAARDGEGDPGQEPLDRTEYTQPALFTVEYALAELWRSWGVTPDVVLGHSVGGIVAACVAGVFTLEDATALVAERGRLMGALPDGGVMVSLRADEAAVAAAVAPHPLVSIAAVNAPGEVVVSGAADQVESVVAAFAEQGVEARRLPVSHAFHSPLMAPVAEPLRAVARRLRYSAPRITVVSDLTGAPADAEELCDPEYWVRHALQPVRFADAVRAAHSEGARVFVEAGPKPVLLGLGRACLPDAGSDADHADGATAWVPSLRPGREWSELLSGAAALHVRGVPVDWAAVDGRTHTRRVPLPTYPFQRERHWFTAPPGSVTRAATRVRPLLDTRVRLPLYRATVFQTELGTGTLPLLGEHRVGGAVVSPGACHLAMAASAAEAAHGMRTVVLRDVVFPGPLVLPDDGTRTVQLVLSPAADASEQEFQLLDATEAEGPDADGPEDPASAPVFAGGRVVTSEGPGTDRTVDVTAVRNRLGRETDRDALYARLAAHGIELGPRFRRLDRIWADTDEALATVTPPESGAAPLAPVHPGLLDALFQVTEACALASDAPDEARLPFAVARLVVHPHADERAHWIHARRTDDGRWDIDLLDADGRPLTEVEGFEDRPAPALTAASAEWAEWLVGVEWSEVAGEGVGPGLSGRWCVVDGSGGSGGSGLVDLGPGVSLVGDVAEAEHVVFVASAGDEAAGGELSAGVDDASRALSLSVGLLELVQRLAACGVPPRLYVVTRLGQVVRGLERPDPAQGAVWGLVRTVHAEHPELRCVVVDGDGATPLERLLRTELPCSAVRGGRRLRPELTPVADPTPAPDPSRLVLTEYGGPEYLRSRPARRRPPRAGEVEIEVRAAGLNFRDVLISLGMMRDHYAQAYGLERAGDIPLGFECAGVVTAVGPGVTQPAVGDAVMAMTEGGFADYVTTSASQVAPLPEGLSMTEGATVPLAFLTAYYALARLASLRPGERVLVHAASGGVGGAAVQIAQALGAEVFATAGAGKRDAVRALGVTHVLDSRSTSFAGELLALTGQKGVDVVLNSLSGDFIPAGLSALAPGGRFVEMGKLGIWSPDRMRSERPDVGYFPFDLGDDAERDGTLLPGLFQALGELFASGALRPLPMTVFPRRDAARAYAHMQHTRHIGKVVLTFDRPVRLSSESAYLVTGGLGGLGLVVARRLAAEGAGHVVLAGRGAGEPSAGVRAAVAEMEGLGARVHLVAADVSVPGEVGRLVDRVCAVAPLRGVVHAAGVLDDGVLGAQSGERFGRVFGPKVVGAGELDRVIRDRKVPLDFFVAFSSVAALLEDGGQGNYAAANAFLDVLMARRRADGLPGLAVNWGPWAEVGMAAHMADRMARTGTAMIPPEQGADALMALLGAPVAQIGVMPTVGRDRPRRAGSGDGAESAPAAPARAESWRTRLTQAPAAERSGLLRGYLERQLITLMELPAGYRVDGHTTFSELGMDSLMVVELRNRLQRDLEVSLGSTVAFNHPTVEQLQAHLEERLGLDPESGGTAAPAPAPGTADAADGPDAAGSPDTLPLDDLRALVDRELDLLLNDDEDATP</sequence>
<keyword evidence="5" id="KW-0045">Antibiotic biosynthesis</keyword>
<dbReference type="InterPro" id="IPR049551">
    <property type="entry name" value="PKS_DH_C"/>
</dbReference>
<feature type="compositionally biased region" description="Low complexity" evidence="9">
    <location>
        <begin position="2002"/>
        <end position="2013"/>
    </location>
</feature>
<comment type="caution">
    <text evidence="13">The sequence shown here is derived from an EMBL/GenBank/DDBJ whole genome shotgun (WGS) entry which is preliminary data.</text>
</comment>
<evidence type="ECO:0000256" key="8">
    <source>
        <dbReference type="PROSITE-ProRule" id="PRU01363"/>
    </source>
</evidence>
<dbReference type="InterPro" id="IPR014030">
    <property type="entry name" value="Ketoacyl_synth_N"/>
</dbReference>
<reference evidence="14" key="1">
    <citation type="submission" date="2023-07" db="EMBL/GenBank/DDBJ databases">
        <title>30 novel species of actinomycetes from the DSMZ collection.</title>
        <authorList>
            <person name="Nouioui I."/>
        </authorList>
    </citation>
    <scope>NUCLEOTIDE SEQUENCE [LARGE SCALE GENOMIC DNA]</scope>
    <source>
        <strain evidence="14">DSM 41699</strain>
    </source>
</reference>
<dbReference type="CDD" id="cd05195">
    <property type="entry name" value="enoyl_red"/>
    <property type="match status" value="1"/>
</dbReference>
<dbReference type="InterPro" id="IPR018201">
    <property type="entry name" value="Ketoacyl_synth_AS"/>
</dbReference>
<dbReference type="EMBL" id="JAVREY010000054">
    <property type="protein sequence ID" value="MDT0467503.1"/>
    <property type="molecule type" value="Genomic_DNA"/>
</dbReference>
<dbReference type="InterPro" id="IPR020806">
    <property type="entry name" value="PKS_PP-bd"/>
</dbReference>
<dbReference type="PROSITE" id="PS00606">
    <property type="entry name" value="KS3_1"/>
    <property type="match status" value="1"/>
</dbReference>
<dbReference type="PANTHER" id="PTHR43775">
    <property type="entry name" value="FATTY ACID SYNTHASE"/>
    <property type="match status" value="1"/>
</dbReference>
<dbReference type="PROSITE" id="PS52019">
    <property type="entry name" value="PKS_MFAS_DH"/>
    <property type="match status" value="1"/>
</dbReference>
<keyword evidence="3" id="KW-0597">Phosphoprotein</keyword>
<evidence type="ECO:0000256" key="7">
    <source>
        <dbReference type="ARBA" id="ARBA00023315"/>
    </source>
</evidence>
<comment type="pathway">
    <text evidence="1">Antibiotic biosynthesis.</text>
</comment>
<evidence type="ECO:0000256" key="1">
    <source>
        <dbReference type="ARBA" id="ARBA00004792"/>
    </source>
</evidence>
<dbReference type="Pfam" id="PF22621">
    <property type="entry name" value="CurL-like_PKS_C"/>
    <property type="match status" value="1"/>
</dbReference>
<feature type="region of interest" description="Disordered" evidence="9">
    <location>
        <begin position="1989"/>
        <end position="2016"/>
    </location>
</feature>
<keyword evidence="14" id="KW-1185">Reference proteome</keyword>
<dbReference type="SMART" id="SM00825">
    <property type="entry name" value="PKS_KS"/>
    <property type="match status" value="1"/>
</dbReference>
<dbReference type="Gene3D" id="3.10.129.10">
    <property type="entry name" value="Hotdog Thioesterase"/>
    <property type="match status" value="1"/>
</dbReference>
<dbReference type="Pfam" id="PF00698">
    <property type="entry name" value="Acyl_transf_1"/>
    <property type="match status" value="1"/>
</dbReference>
<dbReference type="InterPro" id="IPR057326">
    <property type="entry name" value="KR_dom"/>
</dbReference>
<keyword evidence="6" id="KW-0511">Multifunctional enzyme</keyword>
<dbReference type="Pfam" id="PF02801">
    <property type="entry name" value="Ketoacyl-synt_C"/>
    <property type="match status" value="1"/>
</dbReference>
<feature type="region of interest" description="Disordered" evidence="9">
    <location>
        <begin position="611"/>
        <end position="632"/>
    </location>
</feature>
<keyword evidence="2" id="KW-0596">Phosphopantetheine</keyword>
<dbReference type="InterPro" id="IPR020843">
    <property type="entry name" value="ER"/>
</dbReference>
<dbReference type="InterPro" id="IPR014043">
    <property type="entry name" value="Acyl_transferase_dom"/>
</dbReference>
<evidence type="ECO:0000259" key="12">
    <source>
        <dbReference type="PROSITE" id="PS52019"/>
    </source>
</evidence>
<dbReference type="PANTHER" id="PTHR43775:SF51">
    <property type="entry name" value="INACTIVE PHENOLPHTHIOCEROL SYNTHESIS POLYKETIDE SYNTHASE TYPE I PKS1-RELATED"/>
    <property type="match status" value="1"/>
</dbReference>
<dbReference type="InterPro" id="IPR013154">
    <property type="entry name" value="ADH-like_N"/>
</dbReference>
<dbReference type="Gene3D" id="3.30.70.3290">
    <property type="match status" value="1"/>
</dbReference>
<evidence type="ECO:0000256" key="5">
    <source>
        <dbReference type="ARBA" id="ARBA00023194"/>
    </source>
</evidence>
<dbReference type="InterPro" id="IPR050091">
    <property type="entry name" value="PKS_NRPS_Biosynth_Enz"/>
</dbReference>
<gene>
    <name evidence="13" type="ORF">RM764_31660</name>
</gene>
<proteinExistence type="predicted"/>
<dbReference type="Gene3D" id="1.10.1200.10">
    <property type="entry name" value="ACP-like"/>
    <property type="match status" value="1"/>
</dbReference>
<dbReference type="InterPro" id="IPR020841">
    <property type="entry name" value="PKS_Beta-ketoAc_synthase_dom"/>
</dbReference>
<dbReference type="SMART" id="SM00823">
    <property type="entry name" value="PKS_PP"/>
    <property type="match status" value="1"/>
</dbReference>
<organism evidence="13 14">
    <name type="scientific">Streptomyces gibsoniae</name>
    <dbReference type="NCBI Taxonomy" id="3075529"/>
    <lineage>
        <taxon>Bacteria</taxon>
        <taxon>Bacillati</taxon>
        <taxon>Actinomycetota</taxon>
        <taxon>Actinomycetes</taxon>
        <taxon>Kitasatosporales</taxon>
        <taxon>Streptomycetaceae</taxon>
        <taxon>Streptomyces</taxon>
    </lineage>
</organism>
<dbReference type="InterPro" id="IPR009081">
    <property type="entry name" value="PP-bd_ACP"/>
</dbReference>
<evidence type="ECO:0000256" key="6">
    <source>
        <dbReference type="ARBA" id="ARBA00023268"/>
    </source>
</evidence>
<dbReference type="Pfam" id="PF08659">
    <property type="entry name" value="KR"/>
    <property type="match status" value="1"/>
</dbReference>
<dbReference type="Proteomes" id="UP001183809">
    <property type="component" value="Unassembled WGS sequence"/>
</dbReference>
<feature type="active site" description="Proton acceptor; for dehydratase activity" evidence="8">
    <location>
        <position position="974"/>
    </location>
</feature>
<feature type="domain" description="Ketosynthase family 3 (KS3)" evidence="11">
    <location>
        <begin position="32"/>
        <end position="454"/>
    </location>
</feature>
<dbReference type="InterPro" id="IPR016035">
    <property type="entry name" value="Acyl_Trfase/lysoPLipase"/>
</dbReference>
<feature type="region of interest" description="N-terminal hotdog fold" evidence="8">
    <location>
        <begin position="942"/>
        <end position="1077"/>
    </location>
</feature>
<dbReference type="SUPFAM" id="SSF50129">
    <property type="entry name" value="GroES-like"/>
    <property type="match status" value="1"/>
</dbReference>
<dbReference type="SUPFAM" id="SSF51735">
    <property type="entry name" value="NAD(P)-binding Rossmann-fold domains"/>
    <property type="match status" value="3"/>
</dbReference>
<evidence type="ECO:0000259" key="10">
    <source>
        <dbReference type="PROSITE" id="PS50075"/>
    </source>
</evidence>
<evidence type="ECO:0000313" key="13">
    <source>
        <dbReference type="EMBL" id="MDT0467503.1"/>
    </source>
</evidence>
<dbReference type="CDD" id="cd00833">
    <property type="entry name" value="PKS"/>
    <property type="match status" value="1"/>
</dbReference>
<dbReference type="SMART" id="SM01294">
    <property type="entry name" value="PKS_PP_betabranch"/>
    <property type="match status" value="1"/>
</dbReference>
<dbReference type="InterPro" id="IPR016036">
    <property type="entry name" value="Malonyl_transacylase_ACP-bd"/>
</dbReference>